<protein>
    <submittedName>
        <fullName evidence="1">Uncharacterized protein</fullName>
    </submittedName>
</protein>
<evidence type="ECO:0000313" key="2">
    <source>
        <dbReference type="Proteomes" id="UP000034293"/>
    </source>
</evidence>
<dbReference type="AlphaFoldDB" id="A0A0G0SHD7"/>
<evidence type="ECO:0000313" key="1">
    <source>
        <dbReference type="EMBL" id="KKR64209.1"/>
    </source>
</evidence>
<organism evidence="1 2">
    <name type="scientific">Candidatus Woesebacteria bacterium GW2011_GWA1_40_43</name>
    <dbReference type="NCBI Taxonomy" id="1618553"/>
    <lineage>
        <taxon>Bacteria</taxon>
        <taxon>Candidatus Woeseibacteriota</taxon>
    </lineage>
</organism>
<reference evidence="1 2" key="1">
    <citation type="journal article" date="2015" name="Nature">
        <title>rRNA introns, odd ribosomes, and small enigmatic genomes across a large radiation of phyla.</title>
        <authorList>
            <person name="Brown C.T."/>
            <person name="Hug L.A."/>
            <person name="Thomas B.C."/>
            <person name="Sharon I."/>
            <person name="Castelle C.J."/>
            <person name="Singh A."/>
            <person name="Wilkins M.J."/>
            <person name="Williams K.H."/>
            <person name="Banfield J.F."/>
        </authorList>
    </citation>
    <scope>NUCLEOTIDE SEQUENCE [LARGE SCALE GENOMIC DNA]</scope>
</reference>
<accession>A0A0G0SHD7</accession>
<dbReference type="EMBL" id="LBZA01000011">
    <property type="protein sequence ID" value="KKR64209.1"/>
    <property type="molecule type" value="Genomic_DNA"/>
</dbReference>
<comment type="caution">
    <text evidence="1">The sequence shown here is derived from an EMBL/GenBank/DDBJ whole genome shotgun (WGS) entry which is preliminary data.</text>
</comment>
<proteinExistence type="predicted"/>
<sequence length="71" mass="7887">MLETPHVFIGAAIATKIPDPLIAIPLAFASHFILETIPHWNPHLNSETKKYGYPTKKSTTITIIDSSIKMD</sequence>
<dbReference type="Proteomes" id="UP000034293">
    <property type="component" value="Unassembled WGS sequence"/>
</dbReference>
<gene>
    <name evidence="1" type="ORF">UU02_C0011G0021</name>
</gene>
<name>A0A0G0SHD7_9BACT</name>